<sequence length="171" mass="18916">MTEAMFRYRIPTMAEAPAVLVERQRSFSSLAPEQMAERIGVYCEESSHDGEPWLIGSLALSPEMKAQTGRDYWTVIPKFTVGTGRQLTVAGVQAQTMIGDRRMPTDDDGLPILAGEDYSRARTRYRMECARCGLTVTTRHETLQKVAARLQTAGLREATLGVLAAAVHRLA</sequence>
<evidence type="ECO:0000313" key="1">
    <source>
        <dbReference type="EMBL" id="MCV7627966.1"/>
    </source>
</evidence>
<dbReference type="Proteomes" id="UP001205867">
    <property type="component" value="Unassembled WGS sequence"/>
</dbReference>
<evidence type="ECO:0000313" key="2">
    <source>
        <dbReference type="Proteomes" id="UP001205867"/>
    </source>
</evidence>
<organism evidence="1 2">
    <name type="scientific">Micrococcus luteus</name>
    <name type="common">Micrococcus lysodeikticus</name>
    <dbReference type="NCBI Taxonomy" id="1270"/>
    <lineage>
        <taxon>Bacteria</taxon>
        <taxon>Bacillati</taxon>
        <taxon>Actinomycetota</taxon>
        <taxon>Actinomycetes</taxon>
        <taxon>Micrococcales</taxon>
        <taxon>Micrococcaceae</taxon>
        <taxon>Micrococcus</taxon>
    </lineage>
</organism>
<name>A0AAP3AF16_MICLU</name>
<dbReference type="AlphaFoldDB" id="A0AAP3AF16"/>
<accession>A0AAP3AF16</accession>
<protein>
    <submittedName>
        <fullName evidence="1">Uncharacterized protein</fullName>
    </submittedName>
</protein>
<proteinExistence type="predicted"/>
<comment type="caution">
    <text evidence="1">The sequence shown here is derived from an EMBL/GenBank/DDBJ whole genome shotgun (WGS) entry which is preliminary data.</text>
</comment>
<reference evidence="1" key="1">
    <citation type="submission" date="2023-06" db="EMBL/GenBank/DDBJ databases">
        <title>lsaBGC provides a comprehensive framework for evolutionary analysis of biosynthetic gene clusters within focal taxa.</title>
        <authorList>
            <person name="Salamzade R."/>
            <person name="Sandstrom S."/>
            <person name="Kalan L.R."/>
        </authorList>
    </citation>
    <scope>NUCLEOTIDE SEQUENCE</scope>
    <source>
        <strain evidence="1">P3-SID899</strain>
    </source>
</reference>
<gene>
    <name evidence="1" type="ORF">M3A82_001195</name>
</gene>
<dbReference type="EMBL" id="JALXKZ020000001">
    <property type="protein sequence ID" value="MCV7627966.1"/>
    <property type="molecule type" value="Genomic_DNA"/>
</dbReference>